<name>A0ABV0Y837_9TELE</name>
<protein>
    <submittedName>
        <fullName evidence="1">Uncharacterized protein</fullName>
    </submittedName>
</protein>
<evidence type="ECO:0000313" key="1">
    <source>
        <dbReference type="EMBL" id="MEQ2289959.1"/>
    </source>
</evidence>
<keyword evidence="2" id="KW-1185">Reference proteome</keyword>
<comment type="caution">
    <text evidence="1">The sequence shown here is derived from an EMBL/GenBank/DDBJ whole genome shotgun (WGS) entry which is preliminary data.</text>
</comment>
<sequence>MIPSWKKGSGVRSSSIPQAEQGFCTLWKSLESVVHCLNVLSMHPSIYLYFQTLFPIVRSYICPSHHSQVFQDLKPHSNICGEFIVKGMKTKVKNVFVFRLQERIRLLG</sequence>
<gene>
    <name evidence="1" type="ORF">AMECASPLE_038568</name>
</gene>
<accession>A0ABV0Y837</accession>
<proteinExistence type="predicted"/>
<dbReference type="Proteomes" id="UP001469553">
    <property type="component" value="Unassembled WGS sequence"/>
</dbReference>
<dbReference type="EMBL" id="JAHRIP010026023">
    <property type="protein sequence ID" value="MEQ2289959.1"/>
    <property type="molecule type" value="Genomic_DNA"/>
</dbReference>
<evidence type="ECO:0000313" key="2">
    <source>
        <dbReference type="Proteomes" id="UP001469553"/>
    </source>
</evidence>
<organism evidence="1 2">
    <name type="scientific">Ameca splendens</name>
    <dbReference type="NCBI Taxonomy" id="208324"/>
    <lineage>
        <taxon>Eukaryota</taxon>
        <taxon>Metazoa</taxon>
        <taxon>Chordata</taxon>
        <taxon>Craniata</taxon>
        <taxon>Vertebrata</taxon>
        <taxon>Euteleostomi</taxon>
        <taxon>Actinopterygii</taxon>
        <taxon>Neopterygii</taxon>
        <taxon>Teleostei</taxon>
        <taxon>Neoteleostei</taxon>
        <taxon>Acanthomorphata</taxon>
        <taxon>Ovalentaria</taxon>
        <taxon>Atherinomorphae</taxon>
        <taxon>Cyprinodontiformes</taxon>
        <taxon>Goodeidae</taxon>
        <taxon>Ameca</taxon>
    </lineage>
</organism>
<reference evidence="1 2" key="1">
    <citation type="submission" date="2021-06" db="EMBL/GenBank/DDBJ databases">
        <authorList>
            <person name="Palmer J.M."/>
        </authorList>
    </citation>
    <scope>NUCLEOTIDE SEQUENCE [LARGE SCALE GENOMIC DNA]</scope>
    <source>
        <strain evidence="1 2">AS_MEX2019</strain>
        <tissue evidence="1">Muscle</tissue>
    </source>
</reference>